<evidence type="ECO:0000256" key="1">
    <source>
        <dbReference type="SAM" id="MobiDB-lite"/>
    </source>
</evidence>
<comment type="caution">
    <text evidence="3">The sequence shown here is derived from an EMBL/GenBank/DDBJ whole genome shotgun (WGS) entry which is preliminary data.</text>
</comment>
<evidence type="ECO:0000256" key="2">
    <source>
        <dbReference type="SAM" id="Phobius"/>
    </source>
</evidence>
<dbReference type="Proteomes" id="UP000306635">
    <property type="component" value="Unassembled WGS sequence"/>
</dbReference>
<keyword evidence="2" id="KW-0812">Transmembrane</keyword>
<dbReference type="OrthoDB" id="7031208at2"/>
<keyword evidence="2" id="KW-0472">Membrane</keyword>
<keyword evidence="2" id="KW-1133">Transmembrane helix</keyword>
<dbReference type="EMBL" id="SWDV01000074">
    <property type="protein sequence ID" value="TLX69823.1"/>
    <property type="molecule type" value="Genomic_DNA"/>
</dbReference>
<feature type="transmembrane region" description="Helical" evidence="2">
    <location>
        <begin position="6"/>
        <end position="27"/>
    </location>
</feature>
<feature type="region of interest" description="Disordered" evidence="1">
    <location>
        <begin position="76"/>
        <end position="98"/>
    </location>
</feature>
<dbReference type="AlphaFoldDB" id="A0A5R9QM06"/>
<proteinExistence type="predicted"/>
<dbReference type="RefSeq" id="WP_138526900.1">
    <property type="nucleotide sequence ID" value="NZ_SWDV01000074.1"/>
</dbReference>
<organism evidence="3 4">
    <name type="scientific">Pseudomonas nicosulfuronedens</name>
    <dbReference type="NCBI Taxonomy" id="2571105"/>
    <lineage>
        <taxon>Bacteria</taxon>
        <taxon>Pseudomonadati</taxon>
        <taxon>Pseudomonadota</taxon>
        <taxon>Gammaproteobacteria</taxon>
        <taxon>Pseudomonadales</taxon>
        <taxon>Pseudomonadaceae</taxon>
        <taxon>Pseudomonas</taxon>
    </lineage>
</organism>
<evidence type="ECO:0000313" key="4">
    <source>
        <dbReference type="Proteomes" id="UP000306635"/>
    </source>
</evidence>
<reference evidence="3 4" key="1">
    <citation type="submission" date="2019-04" db="EMBL/GenBank/DDBJ databases">
        <authorList>
            <person name="Li M."/>
        </authorList>
    </citation>
    <scope>NUCLEOTIDE SEQUENCE [LARGE SCALE GENOMIC DNA]</scope>
    <source>
        <strain evidence="3 4">LAM1902</strain>
    </source>
</reference>
<protein>
    <submittedName>
        <fullName evidence="3">Uncharacterized protein</fullName>
    </submittedName>
</protein>
<name>A0A5R9QM06_9PSED</name>
<feature type="compositionally biased region" description="Basic and acidic residues" evidence="1">
    <location>
        <begin position="85"/>
        <end position="98"/>
    </location>
</feature>
<evidence type="ECO:0000313" key="3">
    <source>
        <dbReference type="EMBL" id="TLX69823.1"/>
    </source>
</evidence>
<sequence>MVSNPIPHLIFWLVLLVFGFMVGRYHARNTIPAWATSRRHPLPMDDRLRAITALLIVVAVIRSQANQVQGRRTGLSERAFPFGQTERRAKRTLDRPPP</sequence>
<gene>
    <name evidence="3" type="ORF">FAS41_29965</name>
</gene>
<keyword evidence="4" id="KW-1185">Reference proteome</keyword>
<accession>A0A5R9QM06</accession>